<feature type="compositionally biased region" description="Acidic residues" evidence="1">
    <location>
        <begin position="148"/>
        <end position="158"/>
    </location>
</feature>
<evidence type="ECO:0000313" key="2">
    <source>
        <dbReference type="EMBL" id="GJT02462.1"/>
    </source>
</evidence>
<reference evidence="2" key="1">
    <citation type="journal article" date="2022" name="Int. J. Mol. Sci.">
        <title>Draft Genome of Tanacetum Coccineum: Genomic Comparison of Closely Related Tanacetum-Family Plants.</title>
        <authorList>
            <person name="Yamashiro T."/>
            <person name="Shiraishi A."/>
            <person name="Nakayama K."/>
            <person name="Satake H."/>
        </authorList>
    </citation>
    <scope>NUCLEOTIDE SEQUENCE</scope>
</reference>
<gene>
    <name evidence="2" type="ORF">Tco_0823631</name>
</gene>
<dbReference type="EMBL" id="BQNB010012351">
    <property type="protein sequence ID" value="GJT02462.1"/>
    <property type="molecule type" value="Genomic_DNA"/>
</dbReference>
<evidence type="ECO:0000256" key="1">
    <source>
        <dbReference type="SAM" id="MobiDB-lite"/>
    </source>
</evidence>
<dbReference type="Proteomes" id="UP001151760">
    <property type="component" value="Unassembled WGS sequence"/>
</dbReference>
<feature type="region of interest" description="Disordered" evidence="1">
    <location>
        <begin position="124"/>
        <end position="186"/>
    </location>
</feature>
<organism evidence="2 3">
    <name type="scientific">Tanacetum coccineum</name>
    <dbReference type="NCBI Taxonomy" id="301880"/>
    <lineage>
        <taxon>Eukaryota</taxon>
        <taxon>Viridiplantae</taxon>
        <taxon>Streptophyta</taxon>
        <taxon>Embryophyta</taxon>
        <taxon>Tracheophyta</taxon>
        <taxon>Spermatophyta</taxon>
        <taxon>Magnoliopsida</taxon>
        <taxon>eudicotyledons</taxon>
        <taxon>Gunneridae</taxon>
        <taxon>Pentapetalae</taxon>
        <taxon>asterids</taxon>
        <taxon>campanulids</taxon>
        <taxon>Asterales</taxon>
        <taxon>Asteraceae</taxon>
        <taxon>Asteroideae</taxon>
        <taxon>Anthemideae</taxon>
        <taxon>Anthemidinae</taxon>
        <taxon>Tanacetum</taxon>
    </lineage>
</organism>
<proteinExistence type="predicted"/>
<evidence type="ECO:0000313" key="3">
    <source>
        <dbReference type="Proteomes" id="UP001151760"/>
    </source>
</evidence>
<keyword evidence="3" id="KW-1185">Reference proteome</keyword>
<feature type="compositionally biased region" description="Polar residues" evidence="1">
    <location>
        <begin position="164"/>
        <end position="177"/>
    </location>
</feature>
<protein>
    <submittedName>
        <fullName evidence="2">Uncharacterized protein</fullName>
    </submittedName>
</protein>
<comment type="caution">
    <text evidence="2">The sequence shown here is derived from an EMBL/GenBank/DDBJ whole genome shotgun (WGS) entry which is preliminary data.</text>
</comment>
<accession>A0ABQ5AL41</accession>
<sequence>MDSTGVLKSVLKSSSTGGTDLASKVRNIEGNLRMPMRSVTFTKPLNDKVAAVNEASLGDIPHITKEKDPILAKEKLSFASVVNEQPLKKAVKIKELRNELSVNGAAVTIPIEAVEAVNASALEEDDSRTWDEDNGGTNNNAFHVVNDSDSEDVDEYITMEEGTKSVSQESSNDQGASTPLKVFPHD</sequence>
<reference evidence="2" key="2">
    <citation type="submission" date="2022-01" db="EMBL/GenBank/DDBJ databases">
        <authorList>
            <person name="Yamashiro T."/>
            <person name="Shiraishi A."/>
            <person name="Satake H."/>
            <person name="Nakayama K."/>
        </authorList>
    </citation>
    <scope>NUCLEOTIDE SEQUENCE</scope>
</reference>
<name>A0ABQ5AL41_9ASTR</name>